<name>K9YHI0_CYASC</name>
<accession>K9YHI0</accession>
<proteinExistence type="predicted"/>
<evidence type="ECO:0000313" key="2">
    <source>
        <dbReference type="Proteomes" id="UP000010483"/>
    </source>
</evidence>
<dbReference type="PANTHER" id="PTHR36932:SF1">
    <property type="entry name" value="CAPSULAR POLYSACCHARIDE BIOSYNTHESIS PROTEIN"/>
    <property type="match status" value="1"/>
</dbReference>
<dbReference type="Proteomes" id="UP000010483">
    <property type="component" value="Chromosome"/>
</dbReference>
<dbReference type="EMBL" id="CP003940">
    <property type="protein sequence ID" value="AFZ46294.1"/>
    <property type="molecule type" value="Genomic_DNA"/>
</dbReference>
<dbReference type="InterPro" id="IPR042099">
    <property type="entry name" value="ANL_N_sf"/>
</dbReference>
<organism evidence="1 2">
    <name type="scientific">Cyanobacterium stanieri (strain ATCC 29140 / PCC 7202)</name>
    <dbReference type="NCBI Taxonomy" id="292563"/>
    <lineage>
        <taxon>Bacteria</taxon>
        <taxon>Bacillati</taxon>
        <taxon>Cyanobacteriota</taxon>
        <taxon>Cyanophyceae</taxon>
        <taxon>Oscillatoriophycideae</taxon>
        <taxon>Chroococcales</taxon>
        <taxon>Geminocystaceae</taxon>
        <taxon>Cyanobacterium</taxon>
    </lineage>
</organism>
<dbReference type="STRING" id="292563.Cyast_0314"/>
<dbReference type="InterPro" id="IPR053158">
    <property type="entry name" value="CapK_Type1_Caps_Biosynth"/>
</dbReference>
<dbReference type="HOGENOM" id="CLU_398341_0_0_3"/>
<sequence length="691" mass="79662">MLNLSVKIKELLRIAKNVPFYTQKLNCLGITDHFLDGCSDAELFSAFYSIPPITKKDIKKAPYQWLATTQNIVYRGATSGTTGEAFVFFRDSVWNEKRWDSLNQFLAWWGIDEKISIANLNSRLFPLRYQDYAFIGGIDNQFLQGLNFIIQKPVALRGYPSRLCEVALIAQGRIDFSHVKAIICTGEPLFDHQKQLLMNIFDCPIIVEYGSQECGVYGFTCPVCGNLHIDEGRCLIEEKDNRLLVTDLYSYTMPMIRYYNGDLVKIEKNNCCPNGNVNVTILGRDDDNFGSNKSIYPIKGVDYYRVMPTNNGQKLVGYLNGVNSAEVDDFFAQEVKKIFPDDSGLLIQKFVSPMDFYQATMPPMQDKFFSDFIPLNIFNYPQFFLNTVKGDRWIYYNIPDIILDKCNGLLDNYSYPLDEQIKLDKLYLLLAFSSGKEEITNDELEKLFYKYDSSQKLSLIYLDLLAISLFTNNHKLLRLLPEKETSFKITIDSFDYQLILKLVSFAIQKFRQKKESCLINKLNPLLPLFISDLDFCPLYGIDCLPCILAHWATILGCYAGDDYKEKLPPELTQRENFLLGKGDSNITLSNLFGLNILELKELLIQVVLSNYIVDPDIFFKAMQIQQSEGNQKELTKNIAFLPFMNYFAQLFFEKGEREKAYHCLLMCENISSINNKFDSVSRLYNFKQKVF</sequence>
<dbReference type="SUPFAM" id="SSF56801">
    <property type="entry name" value="Acetyl-CoA synthetase-like"/>
    <property type="match status" value="1"/>
</dbReference>
<reference evidence="2" key="1">
    <citation type="journal article" date="2013" name="Proc. Natl. Acad. Sci. U.S.A.">
        <title>Improving the coverage of the cyanobacterial phylum using diversity-driven genome sequencing.</title>
        <authorList>
            <person name="Shih P.M."/>
            <person name="Wu D."/>
            <person name="Latifi A."/>
            <person name="Axen S.D."/>
            <person name="Fewer D.P."/>
            <person name="Talla E."/>
            <person name="Calteau A."/>
            <person name="Cai F."/>
            <person name="Tandeau de Marsac N."/>
            <person name="Rippka R."/>
            <person name="Herdman M."/>
            <person name="Sivonen K."/>
            <person name="Coursin T."/>
            <person name="Laurent T."/>
            <person name="Goodwin L."/>
            <person name="Nolan M."/>
            <person name="Davenport K.W."/>
            <person name="Han C.S."/>
            <person name="Rubin E.M."/>
            <person name="Eisen J.A."/>
            <person name="Woyke T."/>
            <person name="Gugger M."/>
            <person name="Kerfeld C.A."/>
        </authorList>
    </citation>
    <scope>NUCLEOTIDE SEQUENCE [LARGE SCALE GENOMIC DNA]</scope>
    <source>
        <strain evidence="2">ATCC 29140 / PCC 7202</strain>
    </source>
</reference>
<dbReference type="BioCyc" id="CSTA292563:G1353-317-MONOMER"/>
<dbReference type="PANTHER" id="PTHR36932">
    <property type="entry name" value="CAPSULAR POLYSACCHARIDE BIOSYNTHESIS PROTEIN"/>
    <property type="match status" value="1"/>
</dbReference>
<keyword evidence="2" id="KW-1185">Reference proteome</keyword>
<dbReference type="AlphaFoldDB" id="K9YHI0"/>
<evidence type="ECO:0000313" key="1">
    <source>
        <dbReference type="EMBL" id="AFZ46294.1"/>
    </source>
</evidence>
<dbReference type="KEGG" id="csn:Cyast_0314"/>
<protein>
    <submittedName>
        <fullName evidence="1">Uncharacterized protein</fullName>
    </submittedName>
</protein>
<gene>
    <name evidence="1" type="ordered locus">Cyast_0314</name>
</gene>
<dbReference type="eggNOG" id="COG1541">
    <property type="taxonomic scope" value="Bacteria"/>
</dbReference>
<dbReference type="Gene3D" id="3.40.50.12780">
    <property type="entry name" value="N-terminal domain of ligase-like"/>
    <property type="match status" value="1"/>
</dbReference>